<evidence type="ECO:0000313" key="13">
    <source>
        <dbReference type="Proteomes" id="UP000030378"/>
    </source>
</evidence>
<dbReference type="Proteomes" id="UP000321126">
    <property type="component" value="Unassembled WGS sequence"/>
</dbReference>
<evidence type="ECO:0000313" key="11">
    <source>
        <dbReference type="EMBL" id="TFU30004.1"/>
    </source>
</evidence>
<dbReference type="Proteomes" id="UP000254765">
    <property type="component" value="Unassembled WGS sequence"/>
</dbReference>
<evidence type="ECO:0000256" key="3">
    <source>
        <dbReference type="ARBA" id="ARBA00023054"/>
    </source>
</evidence>
<reference evidence="7" key="2">
    <citation type="journal article" date="2017" name="PLoS ONE">
        <title>Genomic and phenotypic characterisation of fluoroquinolone resistance mechanisms in Enterobacteriaceae in Durban, South Africa.</title>
        <authorList>
            <person name="Osei Sekyere J."/>
            <person name="Amoako D.G."/>
        </authorList>
    </citation>
    <scope>NUCLEOTIDE SEQUENCE</scope>
    <source>
        <strain evidence="7">945174350</strain>
    </source>
</reference>
<dbReference type="Proteomes" id="UP000247823">
    <property type="component" value="Unassembled WGS sequence"/>
</dbReference>
<evidence type="ECO:0000313" key="10">
    <source>
        <dbReference type="EMBL" id="SUI74040.1"/>
    </source>
</evidence>
<evidence type="ECO:0000313" key="15">
    <source>
        <dbReference type="Proteomes" id="UP000245399"/>
    </source>
</evidence>
<keyword evidence="3" id="KW-0175">Coiled coil</keyword>
<dbReference type="Pfam" id="PF10796">
    <property type="entry name" value="Anti-adapt_IraP"/>
    <property type="match status" value="1"/>
</dbReference>
<evidence type="ECO:0000313" key="7">
    <source>
        <dbReference type="EMBL" id="OCO79903.1"/>
    </source>
</evidence>
<evidence type="ECO:0000313" key="20">
    <source>
        <dbReference type="Proteomes" id="UP000443014"/>
    </source>
</evidence>
<evidence type="ECO:0000313" key="6">
    <source>
        <dbReference type="EMBL" id="MVF02578.1"/>
    </source>
</evidence>
<protein>
    <submittedName>
        <fullName evidence="5">Sigma-S stabilization anti-adapter protein IraP</fullName>
    </submittedName>
</protein>
<evidence type="ECO:0000313" key="16">
    <source>
        <dbReference type="Proteomes" id="UP000247823"/>
    </source>
</evidence>
<evidence type="ECO:0000313" key="19">
    <source>
        <dbReference type="Proteomes" id="UP000321126"/>
    </source>
</evidence>
<evidence type="ECO:0000313" key="5">
    <source>
        <dbReference type="EMBL" id="MDX7084546.1"/>
    </source>
</evidence>
<accession>A0A3E2EM45</accession>
<reference evidence="13" key="4">
    <citation type="submission" date="2017-12" db="EMBL/GenBank/DDBJ databases">
        <title>FDA dAtabase for Regulatory Grade micrObial Sequences (FDA-ARGOS): Supporting development and validation of Infectious Disease Dx tests.</title>
        <authorList>
            <person name="Campos J."/>
            <person name="Goldberg B."/>
            <person name="Tallon L."/>
            <person name="Sadzewicz L."/>
            <person name="Sengamalay N."/>
            <person name="Ott S."/>
            <person name="Godinez A."/>
            <person name="Nagaraj S."/>
            <person name="Vavikolanu K."/>
            <person name="Vyas G."/>
            <person name="Nadendla S."/>
            <person name="Aluvathingal J."/>
            <person name="Geyer C."/>
            <person name="Nandy P."/>
            <person name="Hobson J."/>
            <person name="Sichtig H."/>
        </authorList>
    </citation>
    <scope>NUCLEOTIDE SEQUENCE [LARGE SCALE GENOMIC DNA]</scope>
    <source>
        <strain evidence="13">FDAARGOS_79</strain>
    </source>
</reference>
<dbReference type="GO" id="GO:0005737">
    <property type="term" value="C:cytoplasm"/>
    <property type="evidence" value="ECO:0007669"/>
    <property type="project" value="InterPro"/>
</dbReference>
<dbReference type="EMBL" id="JTBC02000002">
    <property type="protein sequence ID" value="PNO71039.1"/>
    <property type="molecule type" value="Genomic_DNA"/>
</dbReference>
<reference evidence="9 16" key="6">
    <citation type="submission" date="2018-06" db="EMBL/GenBank/DDBJ databases">
        <title>Serratia marcescens genome sequencing and assembly.</title>
        <authorList>
            <person name="Martins R.C.R."/>
            <person name="Perdigao-Neto L.V."/>
            <person name="Costa S.F."/>
            <person name="Levin A.S.S."/>
        </authorList>
    </citation>
    <scope>NUCLEOTIDE SEQUENCE [LARGE SCALE GENOMIC DNA]</scope>
    <source>
        <strain evidence="9 16">1283</strain>
    </source>
</reference>
<keyword evidence="16" id="KW-1185">Reference proteome</keyword>
<dbReference type="EMBL" id="QJQB01000117">
    <property type="protein sequence ID" value="PYA72298.1"/>
    <property type="molecule type" value="Genomic_DNA"/>
</dbReference>
<reference evidence="10 17" key="9">
    <citation type="submission" date="2018-06" db="EMBL/GenBank/DDBJ databases">
        <authorList>
            <consortium name="Pathogen Informatics"/>
            <person name="Doyle S."/>
        </authorList>
    </citation>
    <scope>NUCLEOTIDE SEQUENCE [LARGE SCALE GENOMIC DNA]</scope>
    <source>
        <strain evidence="10 17">NCTC10211</strain>
    </source>
</reference>
<keyword evidence="2" id="KW-0346">Stress response</keyword>
<evidence type="ECO:0000313" key="18">
    <source>
        <dbReference type="Proteomes" id="UP000298510"/>
    </source>
</evidence>
<reference evidence="9" key="8">
    <citation type="submission" date="2018-06" db="EMBL/GenBank/DDBJ databases">
        <authorList>
            <person name="Martins R.C."/>
            <person name="Perdigao-Neto L.V."/>
            <person name="Costa S.F."/>
            <person name="Levin A.S.S."/>
        </authorList>
    </citation>
    <scope>NUCLEOTIDE SEQUENCE</scope>
    <source>
        <strain evidence="9">1283</strain>
    </source>
</reference>
<reference evidence="12 19" key="11">
    <citation type="submission" date="2019-07" db="EMBL/GenBank/DDBJ databases">
        <title>Serratia strains were isolated from fresh produce.</title>
        <authorList>
            <person name="Cho G.-S."/>
            <person name="Stein M."/>
            <person name="Lee W."/>
            <person name="Suh S.H."/>
            <person name="Franz C.M.A.P."/>
        </authorList>
    </citation>
    <scope>NUCLEOTIDE SEQUENCE [LARGE SCALE GENOMIC DNA]</scope>
    <source>
        <strain evidence="12 19">S16</strain>
    </source>
</reference>
<evidence type="ECO:0000313" key="14">
    <source>
        <dbReference type="Proteomes" id="UP000050489"/>
    </source>
</evidence>
<dbReference type="STRING" id="273526.SMDB11_1122"/>
<evidence type="ECO:0000313" key="12">
    <source>
        <dbReference type="EMBL" id="TXE32291.1"/>
    </source>
</evidence>
<reference evidence="5 21" key="13">
    <citation type="submission" date="2023-11" db="EMBL/GenBank/DDBJ databases">
        <title>Detection of rare carbapenemases in Enterobacterales - comparison of two colorimetric and two CIM-based carbapenemase assays.</title>
        <authorList>
            <person name="Schaffarczyk L."/>
            <person name="Noster J."/>
            <person name="Stelzer Y."/>
            <person name="Sattler J."/>
            <person name="Gatermann S."/>
            <person name="Hamprecht A."/>
        </authorList>
    </citation>
    <scope>NUCLEOTIDE SEQUENCE [LARGE SCALE GENOMIC DNA]</scope>
    <source>
        <strain evidence="5 21">CIM-Carb-136</strain>
    </source>
</reference>
<sequence>MSHSEQLQELLQRVAALEAREKALSAASNAYQAIITTMLGNMEKTERDRIIAMIDQAHEIAYARAIQRSNEPQKQKIKQADDVAQRMFMFAQGKAAQPR</sequence>
<dbReference type="EMBL" id="CP029449">
    <property type="protein sequence ID" value="AWL67128.1"/>
    <property type="molecule type" value="Genomic_DNA"/>
</dbReference>
<dbReference type="Proteomes" id="UP001275057">
    <property type="component" value="Unassembled WGS sequence"/>
</dbReference>
<dbReference type="InterPro" id="IPR019732">
    <property type="entry name" value="SigmaS_Anti-adapt_IraP"/>
</dbReference>
<dbReference type="EMBL" id="SPSG01004664">
    <property type="protein sequence ID" value="TFU30004.1"/>
    <property type="molecule type" value="Genomic_DNA"/>
</dbReference>
<evidence type="ECO:0000313" key="21">
    <source>
        <dbReference type="Proteomes" id="UP001275057"/>
    </source>
</evidence>
<evidence type="ECO:0000313" key="17">
    <source>
        <dbReference type="Proteomes" id="UP000254765"/>
    </source>
</evidence>
<reference evidence="16" key="7">
    <citation type="submission" date="2018-06" db="EMBL/GenBank/DDBJ databases">
        <title>Serratia marcescens genome sequencing and assembly.</title>
        <authorList>
            <person name="Martins R.C."/>
            <person name="Perdigao-Neto L.V."/>
            <person name="Costa S.F."/>
            <person name="Levin A.S.S."/>
        </authorList>
    </citation>
    <scope>NUCLEOTIDE SEQUENCE [LARGE SCALE GENOMIC DNA]</scope>
    <source>
        <strain evidence="16">1283</strain>
    </source>
</reference>
<dbReference type="Proteomes" id="UP000443014">
    <property type="component" value="Unassembled WGS sequence"/>
</dbReference>
<dbReference type="EMBL" id="VOUQ01000008">
    <property type="protein sequence ID" value="TXE32291.1"/>
    <property type="molecule type" value="Genomic_DNA"/>
</dbReference>
<dbReference type="EMBL" id="UGYK01000002">
    <property type="protein sequence ID" value="SUI74040.1"/>
    <property type="molecule type" value="Genomic_DNA"/>
</dbReference>
<dbReference type="Proteomes" id="UP000050489">
    <property type="component" value="Unassembled WGS sequence"/>
</dbReference>
<reference evidence="6 20" key="12">
    <citation type="submission" date="2019-11" db="EMBL/GenBank/DDBJ databases">
        <title>Whole genome sequence of a plant growth promoting strain Serratia marcescens BTL07 isolated from the rhizoplane of Chili (Capsicum annuum).</title>
        <authorList>
            <person name="Dutta S."/>
            <person name="Khatun A."/>
            <person name="Gupta D.R."/>
            <person name="Surovy M.Z."/>
            <person name="Rahman M.M."/>
            <person name="Mahmud N.U."/>
            <person name="Emes R."/>
            <person name="Warry A."/>
            <person name="West H."/>
            <person name="Clarke M.L."/>
            <person name="Islam M.T."/>
        </authorList>
    </citation>
    <scope>NUCLEOTIDE SEQUENCE [LARGE SCALE GENOMIC DNA]</scope>
    <source>
        <strain evidence="6 20">BTL07</strain>
    </source>
</reference>
<dbReference type="GeneID" id="98187744"/>
<dbReference type="AlphaFoldDB" id="A0A080V5G0"/>
<proteinExistence type="predicted"/>
<evidence type="ECO:0000313" key="4">
    <source>
        <dbReference type="EMBL" id="AWL67128.1"/>
    </source>
</evidence>
<dbReference type="EMBL" id="WNKC01000001">
    <property type="protein sequence ID" value="MVF02578.1"/>
    <property type="molecule type" value="Genomic_DNA"/>
</dbReference>
<reference evidence="11 18" key="10">
    <citation type="submission" date="2019-03" db="EMBL/GenBank/DDBJ databases">
        <title>Serratia marcescens strain N2 draft genome.</title>
        <authorList>
            <person name="Yassin A."/>
            <person name="El-Kenawy N."/>
            <person name="Youssef N.H."/>
        </authorList>
    </citation>
    <scope>NUCLEOTIDE SEQUENCE [LARGE SCALE GENOMIC DNA]</scope>
    <source>
        <strain evidence="11 18">N2</strain>
    </source>
</reference>
<dbReference type="Proteomes" id="UP000245399">
    <property type="component" value="Chromosome"/>
</dbReference>
<dbReference type="EMBL" id="LJEX02000147">
    <property type="protein sequence ID" value="OCO79903.1"/>
    <property type="molecule type" value="Genomic_DNA"/>
</dbReference>
<keyword evidence="1" id="KW-0963">Cytoplasm</keyword>
<dbReference type="RefSeq" id="WP_016928230.1">
    <property type="nucleotide sequence ID" value="NZ_ABLCUZ020000003.1"/>
</dbReference>
<name>A0A080V5G0_SERMA</name>
<reference evidence="14" key="1">
    <citation type="submission" date="2016-04" db="EMBL/GenBank/DDBJ databases">
        <authorList>
            <person name="Osei Sekyere J."/>
            <person name="Sivertsen A."/>
            <person name="Pedersen A.T."/>
            <person name="Sundsfjord A."/>
        </authorList>
    </citation>
    <scope>NUCLEOTIDE SEQUENCE [LARGE SCALE GENOMIC DNA]</scope>
    <source>
        <strain evidence="14">945174350</strain>
    </source>
</reference>
<organism evidence="12 19">
    <name type="scientific">Serratia marcescens</name>
    <dbReference type="NCBI Taxonomy" id="615"/>
    <lineage>
        <taxon>Bacteria</taxon>
        <taxon>Pseudomonadati</taxon>
        <taxon>Pseudomonadota</taxon>
        <taxon>Gammaproteobacteria</taxon>
        <taxon>Enterobacterales</taxon>
        <taxon>Yersiniaceae</taxon>
        <taxon>Serratia</taxon>
    </lineage>
</organism>
<dbReference type="OrthoDB" id="6428407at2"/>
<evidence type="ECO:0000256" key="1">
    <source>
        <dbReference type="ARBA" id="ARBA00022490"/>
    </source>
</evidence>
<dbReference type="EMBL" id="JAXABG010000014">
    <property type="protein sequence ID" value="MDX7084546.1"/>
    <property type="molecule type" value="Genomic_DNA"/>
</dbReference>
<evidence type="ECO:0000313" key="8">
    <source>
        <dbReference type="EMBL" id="PNO71039.1"/>
    </source>
</evidence>
<reference evidence="8" key="3">
    <citation type="submission" date="2017-12" db="EMBL/GenBank/DDBJ databases">
        <title>FDA dAtabase for Regulatory Grade micrObial Sequences (FDA-ARGOS): Supporting development and validation of Infectious Disease Dx tests.</title>
        <authorList>
            <person name="Campos J."/>
            <person name="Goldberg B."/>
            <person name="Tallon L.J."/>
            <person name="Sadzewicz L."/>
            <person name="Sengamalay N."/>
            <person name="Ott S."/>
            <person name="Godinez A."/>
            <person name="Nagaraj S."/>
            <person name="Vavikolanu K."/>
            <person name="Vyas G."/>
            <person name="Nadendla S."/>
            <person name="Aluvathingal J."/>
            <person name="Geyer C."/>
            <person name="Nandy P."/>
            <person name="Hobson J."/>
            <person name="Sichtig H."/>
        </authorList>
    </citation>
    <scope>NUCLEOTIDE SEQUENCE</scope>
    <source>
        <strain evidence="8">FDAARGOS_79</strain>
    </source>
</reference>
<evidence type="ECO:0000256" key="2">
    <source>
        <dbReference type="ARBA" id="ARBA00023016"/>
    </source>
</evidence>
<accession>A0A080V5G0</accession>
<gene>
    <name evidence="7" type="ORF">AN695_0207070</name>
    <name evidence="4" type="ORF">DKC05_05340</name>
    <name evidence="9" type="ORF">DMW51_05650</name>
    <name evidence="11" type="ORF">E0L31_32805</name>
    <name evidence="12" type="ORF">FOT62_16170</name>
    <name evidence="6" type="ORF">GMA22_04790</name>
    <name evidence="8" type="ORF">MC70_013960</name>
    <name evidence="10" type="ORF">NCTC10211_04633</name>
    <name evidence="5" type="ORF">SJ435_19340</name>
</gene>
<dbReference type="Proteomes" id="UP000030378">
    <property type="component" value="Unassembled WGS sequence"/>
</dbReference>
<reference evidence="4 15" key="5">
    <citation type="submission" date="2018-05" db="EMBL/GenBank/DDBJ databases">
        <title>Klebsiella quasipneumonaiae provides a window into carbapenemase gene transfer, plasmid rearrangements and nosocomial acquisition from the hospital environment.</title>
        <authorList>
            <person name="Mathers A.J."/>
            <person name="Vegesana K."/>
            <person name="Stoesser N."/>
            <person name="Crook D."/>
            <person name="Vaughan A."/>
            <person name="Barry K."/>
            <person name="Parikh H."/>
            <person name="Sebra R."/>
            <person name="Kotay S."/>
            <person name="Walker A.S."/>
            <person name="Sheppard A.E."/>
        </authorList>
    </citation>
    <scope>NUCLEOTIDE SEQUENCE [LARGE SCALE GENOMIC DNA]</scope>
    <source>
        <strain evidence="4 15">CAV1761</strain>
    </source>
</reference>
<evidence type="ECO:0000313" key="9">
    <source>
        <dbReference type="EMBL" id="PYA72298.1"/>
    </source>
</evidence>